<sequence length="105" mass="12559">MNSDRGYQYKLVYRQQKPVCGHEAWLIDWTLEWVDYGCARLVQVRREEYIDAIQFAIRIEVSNEPETDEIPEIHEERFERLERHTSDLIVSRGGTDVTEIIIFED</sequence>
<keyword evidence="2" id="KW-1185">Reference proteome</keyword>
<dbReference type="RefSeq" id="WP_342808353.1">
    <property type="nucleotide sequence ID" value="NZ_JAOPJZ010000005.1"/>
</dbReference>
<evidence type="ECO:0000313" key="2">
    <source>
        <dbReference type="Proteomes" id="UP001321047"/>
    </source>
</evidence>
<dbReference type="EMBL" id="JAOPJZ010000005">
    <property type="protein sequence ID" value="MCU4752005.1"/>
    <property type="molecule type" value="Genomic_DNA"/>
</dbReference>
<reference evidence="1 2" key="1">
    <citation type="submission" date="2022-09" db="EMBL/GenBank/DDBJ databases">
        <title>Enrichment on poylsaccharides allowed isolation of novel metabolic and taxonomic groups of Haloarchaea.</title>
        <authorList>
            <person name="Sorokin D.Y."/>
            <person name="Elcheninov A.G."/>
            <person name="Khizhniak T.V."/>
            <person name="Kolganova T.V."/>
            <person name="Kublanov I.V."/>
        </authorList>
    </citation>
    <scope>NUCLEOTIDE SEQUENCE [LARGE SCALE GENOMIC DNA]</scope>
    <source>
        <strain evidence="1 2">AArc-curdl1</strain>
    </source>
</reference>
<gene>
    <name evidence="1" type="ORF">OB919_08415</name>
</gene>
<name>A0AAP3E6I3_9EURY</name>
<evidence type="ECO:0000313" key="1">
    <source>
        <dbReference type="EMBL" id="MCU4752005.1"/>
    </source>
</evidence>
<dbReference type="AlphaFoldDB" id="A0AAP3E6I3"/>
<organism evidence="1 2">
    <name type="scientific">Natronosalvus hydrolyticus</name>
    <dbReference type="NCBI Taxonomy" id="2979988"/>
    <lineage>
        <taxon>Archaea</taxon>
        <taxon>Methanobacteriati</taxon>
        <taxon>Methanobacteriota</taxon>
        <taxon>Stenosarchaea group</taxon>
        <taxon>Halobacteria</taxon>
        <taxon>Halobacteriales</taxon>
        <taxon>Natrialbaceae</taxon>
        <taxon>Natronosalvus</taxon>
    </lineage>
</organism>
<dbReference type="Proteomes" id="UP001321047">
    <property type="component" value="Unassembled WGS sequence"/>
</dbReference>
<protein>
    <submittedName>
        <fullName evidence="1">Uncharacterized protein</fullName>
    </submittedName>
</protein>
<accession>A0AAP3E6I3</accession>
<proteinExistence type="predicted"/>
<comment type="caution">
    <text evidence="1">The sequence shown here is derived from an EMBL/GenBank/DDBJ whole genome shotgun (WGS) entry which is preliminary data.</text>
</comment>